<dbReference type="Gene3D" id="3.30.70.270">
    <property type="match status" value="1"/>
</dbReference>
<dbReference type="Pfam" id="PF17919">
    <property type="entry name" value="RT_RNaseH_2"/>
    <property type="match status" value="1"/>
</dbReference>
<dbReference type="InterPro" id="IPR050951">
    <property type="entry name" value="Retrovirus_Pol_polyprotein"/>
</dbReference>
<protein>
    <recommendedName>
        <fullName evidence="2">Reverse transcriptase/retrotransposon-derived protein RNase H-like domain-containing protein</fullName>
    </recommendedName>
</protein>
<dbReference type="SUPFAM" id="SSF56672">
    <property type="entry name" value="DNA/RNA polymerases"/>
    <property type="match status" value="1"/>
</dbReference>
<keyword evidence="1" id="KW-0511">Multifunctional enzyme</keyword>
<proteinExistence type="predicted"/>
<dbReference type="AlphaFoldDB" id="A0AAD7RFS5"/>
<gene>
    <name evidence="3" type="ORF">AAFF_G00220150</name>
</gene>
<evidence type="ECO:0000256" key="1">
    <source>
        <dbReference type="ARBA" id="ARBA00023268"/>
    </source>
</evidence>
<dbReference type="GO" id="GO:0003824">
    <property type="term" value="F:catalytic activity"/>
    <property type="evidence" value="ECO:0007669"/>
    <property type="project" value="UniProtKB-KW"/>
</dbReference>
<dbReference type="InterPro" id="IPR043128">
    <property type="entry name" value="Rev_trsase/Diguanyl_cyclase"/>
</dbReference>
<dbReference type="InterPro" id="IPR043502">
    <property type="entry name" value="DNA/RNA_pol_sf"/>
</dbReference>
<dbReference type="PANTHER" id="PTHR37984:SF5">
    <property type="entry name" value="PROTEIN NYNRIN-LIKE"/>
    <property type="match status" value="1"/>
</dbReference>
<keyword evidence="4" id="KW-1185">Reference proteome</keyword>
<comment type="caution">
    <text evidence="3">The sequence shown here is derived from an EMBL/GenBank/DDBJ whole genome shotgun (WGS) entry which is preliminary data.</text>
</comment>
<accession>A0AAD7RFS5</accession>
<dbReference type="PANTHER" id="PTHR37984">
    <property type="entry name" value="PROTEIN CBG26694"/>
    <property type="match status" value="1"/>
</dbReference>
<dbReference type="Proteomes" id="UP001221898">
    <property type="component" value="Unassembled WGS sequence"/>
</dbReference>
<dbReference type="EMBL" id="JAINUG010000292">
    <property type="protein sequence ID" value="KAJ8383498.1"/>
    <property type="molecule type" value="Genomic_DNA"/>
</dbReference>
<evidence type="ECO:0000313" key="3">
    <source>
        <dbReference type="EMBL" id="KAJ8383498.1"/>
    </source>
</evidence>
<dbReference type="InterPro" id="IPR041577">
    <property type="entry name" value="RT_RNaseH_2"/>
</dbReference>
<evidence type="ECO:0000259" key="2">
    <source>
        <dbReference type="Pfam" id="PF17919"/>
    </source>
</evidence>
<reference evidence="3" key="1">
    <citation type="journal article" date="2023" name="Science">
        <title>Genome structures resolve the early diversification of teleost fishes.</title>
        <authorList>
            <person name="Parey E."/>
            <person name="Louis A."/>
            <person name="Montfort J."/>
            <person name="Bouchez O."/>
            <person name="Roques C."/>
            <person name="Iampietro C."/>
            <person name="Lluch J."/>
            <person name="Castinel A."/>
            <person name="Donnadieu C."/>
            <person name="Desvignes T."/>
            <person name="Floi Bucao C."/>
            <person name="Jouanno E."/>
            <person name="Wen M."/>
            <person name="Mejri S."/>
            <person name="Dirks R."/>
            <person name="Jansen H."/>
            <person name="Henkel C."/>
            <person name="Chen W.J."/>
            <person name="Zahm M."/>
            <person name="Cabau C."/>
            <person name="Klopp C."/>
            <person name="Thompson A.W."/>
            <person name="Robinson-Rechavi M."/>
            <person name="Braasch I."/>
            <person name="Lecointre G."/>
            <person name="Bobe J."/>
            <person name="Postlethwait J.H."/>
            <person name="Berthelot C."/>
            <person name="Roest Crollius H."/>
            <person name="Guiguen Y."/>
        </authorList>
    </citation>
    <scope>NUCLEOTIDE SEQUENCE</scope>
    <source>
        <strain evidence="3">NC1722</strain>
    </source>
</reference>
<organism evidence="3 4">
    <name type="scientific">Aldrovandia affinis</name>
    <dbReference type="NCBI Taxonomy" id="143900"/>
    <lineage>
        <taxon>Eukaryota</taxon>
        <taxon>Metazoa</taxon>
        <taxon>Chordata</taxon>
        <taxon>Craniata</taxon>
        <taxon>Vertebrata</taxon>
        <taxon>Euteleostomi</taxon>
        <taxon>Actinopterygii</taxon>
        <taxon>Neopterygii</taxon>
        <taxon>Teleostei</taxon>
        <taxon>Notacanthiformes</taxon>
        <taxon>Halosauridae</taxon>
        <taxon>Aldrovandia</taxon>
    </lineage>
</organism>
<name>A0AAD7RFS5_9TELE</name>
<evidence type="ECO:0000313" key="4">
    <source>
        <dbReference type="Proteomes" id="UP001221898"/>
    </source>
</evidence>
<sequence length="196" mass="21506">MLFGLCNVPATFERLMERVLSHVPKQHCIVYLDDLQTALIMASVLAYPDANRPFILDTDASNVGVGAVLSQPSGSGEQRARWPTGSKHYRGTILNCSTAWGDSTATRALPPAGGWAQLAPTVVTLQTVDGEAGCYPLSPDQVQEEQERDTALTHVRSWLAARKQPEWADVALDAETRAYHSQWSGLEARDGVLYRR</sequence>
<feature type="domain" description="Reverse transcriptase/retrotransposon-derived protein RNase H-like" evidence="2">
    <location>
        <begin position="31"/>
        <end position="79"/>
    </location>
</feature>